<dbReference type="KEGG" id="mcl:MCCL_plsB0002"/>
<dbReference type="OrthoDB" id="2418748at2"/>
<feature type="transmembrane region" description="Helical" evidence="1">
    <location>
        <begin position="20"/>
        <end position="42"/>
    </location>
</feature>
<keyword evidence="1" id="KW-0812">Transmembrane</keyword>
<dbReference type="AlphaFoldDB" id="B9EC72"/>
<gene>
    <name evidence="3" type="ordered locus">MCCL_plsB0002</name>
</gene>
<feature type="domain" description="DUF8208" evidence="2">
    <location>
        <begin position="16"/>
        <end position="388"/>
    </location>
</feature>
<dbReference type="Proteomes" id="UP000001383">
    <property type="component" value="Plasmid pMCCL2"/>
</dbReference>
<feature type="transmembrane region" description="Helical" evidence="1">
    <location>
        <begin position="317"/>
        <end position="339"/>
    </location>
</feature>
<dbReference type="EMBL" id="AP009486">
    <property type="protein sequence ID" value="BAH18680.1"/>
    <property type="molecule type" value="Genomic_DNA"/>
</dbReference>
<reference evidence="3 4" key="1">
    <citation type="journal article" date="2009" name="J. Bacteriol.">
        <title>Complete genome sequence of Macrococcus caseolyticus strain JCSCS5402, reflecting the ancestral genome of the human-pathogenic staphylococci.</title>
        <authorList>
            <person name="Baba T."/>
            <person name="Kuwahara-Arai K."/>
            <person name="Uchiyama I."/>
            <person name="Takeuchi F."/>
            <person name="Ito T."/>
            <person name="Hiramatsu K."/>
        </authorList>
    </citation>
    <scope>NUCLEOTIDE SEQUENCE [LARGE SCALE GENOMIC DNA]</scope>
    <source>
        <strain evidence="3 4">JCSC5402</strain>
        <plasmid evidence="3 4">pMCCL2</plasmid>
    </source>
</reference>
<sequence>MSYEDILETYKEYFVQQDWVWMILFKVLWGMVLFCHATIAILEKGLDKMLTFNGFFESEAMDGVNDVVMPIAMALFTMSLIWIGYLIMSGRGIKKGDVFMNVLLAFGLILGIPYLTTELNNISTELVQAGKDAGSGETLKSENFATQIVAMNTVDLLYLSREMDWELNKETYINNDISNSNIKNKDFSGLINASKDSDGIEEAGDRDYKLSSLERNVFSHKIVDGEDGGVNFEEIKPAEFKFIGQVGFLNKWYYRYNANFFTMFIQFGVLGFVLIFAMFKTMLLMMEIAFQKLIAPWIAATDITTGQKMKTFMNDFVMNYAAIGILAFVMKLYLLAMQYITTLGWNPWIISVAMIALGKFVIDGPEIAKRLLGIDVGVQDGYKALMGSLAAGGAMIGAGKMLGKGVSSAKDGVNNLREKQADPNHKGLAERFGGKTADAIKGMTREAGELSSAGVGGYVSNKSNEAMTKMKTGITDTAEAVKSSIIDNGLTESFAEGKANAQAYADSTSTSKAMPSAMQKAVSQVVDNNSGLLTTGERNVLEKVIRGDSGLSDDERNVIERLSNSGSLSENDRDILRNVLTQTSNAGQLEDQTAVQRYLTESGNNLNSEDKTALERLIHDPSNVSAEDRLAIERVLSNDNSNLKAEDRLAIERLLQTGNSGVTASDRTAIENVLSNDNQLSTNDRQVMERVLSNPSEATSQDRQAFERVISQNMSNLNQEQKTAFQNIQQQMNSTIAPDLRPAIQSYVQNQGSSMSNGDRQVMERVITSPTQATSQDRQAFERIISQNTGSMNQEQRTAFQNVHQQMNGTIAPDVKPAIQSFIQNQGLSMSNGDRQVMERVISNPSQATSQDKQVFERVVSQNTGNMNQEQRTAFQQVNQQLGSTVSSDVKPIMQSFVRSQGSNMNTEERQIMEKVISSPLKVTNQERAVFEKVIQQNTGTFTQEQRTAFQHVNQQLEKVTVQKQNTNTLFKGIDKG</sequence>
<protein>
    <recommendedName>
        <fullName evidence="2">DUF8208 domain-containing protein</fullName>
    </recommendedName>
</protein>
<evidence type="ECO:0000313" key="3">
    <source>
        <dbReference type="EMBL" id="BAH18680.1"/>
    </source>
</evidence>
<dbReference type="Pfam" id="PF26635">
    <property type="entry name" value="DUF8208"/>
    <property type="match status" value="1"/>
</dbReference>
<evidence type="ECO:0000256" key="1">
    <source>
        <dbReference type="SAM" id="Phobius"/>
    </source>
</evidence>
<dbReference type="Gene3D" id="1.10.2030.10">
    <property type="entry name" value="Anthrax toxin lethal factor, domain 3, chain A"/>
    <property type="match status" value="5"/>
</dbReference>
<evidence type="ECO:0000313" key="4">
    <source>
        <dbReference type="Proteomes" id="UP000001383"/>
    </source>
</evidence>
<feature type="transmembrane region" description="Helical" evidence="1">
    <location>
        <begin position="258"/>
        <end position="279"/>
    </location>
</feature>
<keyword evidence="1" id="KW-0472">Membrane</keyword>
<dbReference type="InterPro" id="IPR058066">
    <property type="entry name" value="pXO2-14_N"/>
</dbReference>
<feature type="transmembrane region" description="Helical" evidence="1">
    <location>
        <begin position="67"/>
        <end position="86"/>
    </location>
</feature>
<feature type="transmembrane region" description="Helical" evidence="1">
    <location>
        <begin position="345"/>
        <end position="362"/>
    </location>
</feature>
<name>B9EC72_MACCJ</name>
<dbReference type="InterPro" id="IPR058521">
    <property type="entry name" value="DUF8208"/>
</dbReference>
<organism evidence="3 4">
    <name type="scientific">Macrococcus caseolyticus (strain JCSC5402)</name>
    <name type="common">Macrococcoides caseolyticum</name>
    <dbReference type="NCBI Taxonomy" id="458233"/>
    <lineage>
        <taxon>Bacteria</taxon>
        <taxon>Bacillati</taxon>
        <taxon>Bacillota</taxon>
        <taxon>Bacilli</taxon>
        <taxon>Bacillales</taxon>
        <taxon>Staphylococcaceae</taxon>
        <taxon>Macrococcoides</taxon>
    </lineage>
</organism>
<dbReference type="HOGENOM" id="CLU_304175_0_0_9"/>
<accession>B9EC72</accession>
<keyword evidence="1" id="KW-1133">Transmembrane helix</keyword>
<evidence type="ECO:0000259" key="2">
    <source>
        <dbReference type="Pfam" id="PF26635"/>
    </source>
</evidence>
<keyword evidence="3" id="KW-0614">Plasmid</keyword>
<dbReference type="RefSeq" id="WP_012655846.1">
    <property type="nucleotide sequence ID" value="NC_011996.1"/>
</dbReference>
<geneLocation type="plasmid" evidence="3 4">
    <name>pMCCL2</name>
</geneLocation>
<proteinExistence type="predicted"/>
<dbReference type="NCBIfam" id="NF045890">
    <property type="entry name" value="conj_pls20_p028"/>
    <property type="match status" value="1"/>
</dbReference>